<dbReference type="VEuPathDB" id="PlasmoDB:POWCR01_000202800"/>
<evidence type="ECO:0000313" key="4">
    <source>
        <dbReference type="Proteomes" id="UP000243200"/>
    </source>
</evidence>
<protein>
    <submittedName>
        <fullName evidence="3">PIR protein</fullName>
    </submittedName>
</protein>
<accession>A0A1C3KKA2</accession>
<sequence>MPENNEEKILELSKVDKTLWENSSLFKFYNKFIDIFKNGSDIYKECTSTNVNKDSNKCKIAENIKEKWERNLIEFNSVGDSKKCAYFVSWIYDKIMECNSSIYCTSWLYGQFEKFWIKCPCCEEKDVIVEEEKVMKEDGSSVIKKIQNTIKVCSNKLVKEFSMNVLKNRNNLYLFLEFYDNIKSKVKSEQSNKKKEYCTYIQNIFDLYGSMYDDDEKRLIKKYQSQLENFNKLFENGIELSELKTYCSNLNLKIKKNMEKKNMESLSQDKDETFSPLTLNFSSYIEKAPTEMVHEKNCEMICLFLHKFTYDEILNDTPSYELYKEFDSDNYSEENSCNIFNTVGSDYQTNSKKVCNKILRNLKLTNISKTNIKPSEYCLHYKYWVYKNIWEIFLDKNNDNDIANVIDKFIELQNSIINNEEYKKCHYYLIFKDKIELHTKKEEKDLYDYFQNYGTIDAKISEKMNNKENYKKYLEYIVKLYTKHKIDSGCCDSYSVVDPLCRHYFKCEGEYNPSDLLAILNGEDRDIIKKKYNKGQVVRIGERVNGEEVKEEEIMRIQYGRCSKVYDPSDGENVYALRCDYKASTNHYGNFHQNLPDGKKKDNEKTTTPTNVSPADMNDSSEMSNMTEEESNPIYYKIPTTVALGLGTVFVFFLYYKFTPFGSLFGKRGRERTSFEDDFHDEYMQELYHDSEYEDVNLRNRRIQIAYQRG</sequence>
<dbReference type="InterPro" id="IPR008780">
    <property type="entry name" value="Plasmodium_Vir"/>
</dbReference>
<keyword evidence="2" id="KW-0472">Membrane</keyword>
<dbReference type="VEuPathDB" id="PlasmoDB:PocGH01_00111200"/>
<dbReference type="OrthoDB" id="387881at2759"/>
<dbReference type="EMBL" id="FLRJ01000674">
    <property type="protein sequence ID" value="SBT74308.1"/>
    <property type="molecule type" value="Genomic_DNA"/>
</dbReference>
<dbReference type="AlphaFoldDB" id="A0A1C3KKA2"/>
<dbReference type="Proteomes" id="UP000243200">
    <property type="component" value="Unassembled WGS sequence"/>
</dbReference>
<evidence type="ECO:0000256" key="2">
    <source>
        <dbReference type="SAM" id="Phobius"/>
    </source>
</evidence>
<keyword evidence="2" id="KW-0812">Transmembrane</keyword>
<evidence type="ECO:0000256" key="1">
    <source>
        <dbReference type="SAM" id="MobiDB-lite"/>
    </source>
</evidence>
<name>A0A1C3KKA2_PLAOA</name>
<evidence type="ECO:0000313" key="3">
    <source>
        <dbReference type="EMBL" id="SBT74308.1"/>
    </source>
</evidence>
<dbReference type="Pfam" id="PF05795">
    <property type="entry name" value="Plasmodium_Vir"/>
    <property type="match status" value="1"/>
</dbReference>
<feature type="region of interest" description="Disordered" evidence="1">
    <location>
        <begin position="592"/>
        <end position="624"/>
    </location>
</feature>
<feature type="transmembrane region" description="Helical" evidence="2">
    <location>
        <begin position="634"/>
        <end position="658"/>
    </location>
</feature>
<reference evidence="3 4" key="1">
    <citation type="submission" date="2016-06" db="EMBL/GenBank/DDBJ databases">
        <authorList>
            <consortium name="Pathogen Informatics"/>
        </authorList>
    </citation>
    <scope>NUCLEOTIDE SEQUENCE [LARGE SCALE GENOMIC DNA]</scope>
</reference>
<proteinExistence type="predicted"/>
<keyword evidence="2" id="KW-1133">Transmembrane helix</keyword>
<gene>
    <name evidence="3" type="primary">PowCR01_000202800</name>
    <name evidence="3" type="ORF">POWCR01_000202800</name>
</gene>
<organism evidence="3 4">
    <name type="scientific">Plasmodium ovale</name>
    <name type="common">malaria parasite P. ovale</name>
    <dbReference type="NCBI Taxonomy" id="36330"/>
    <lineage>
        <taxon>Eukaryota</taxon>
        <taxon>Sar</taxon>
        <taxon>Alveolata</taxon>
        <taxon>Apicomplexa</taxon>
        <taxon>Aconoidasida</taxon>
        <taxon>Haemosporida</taxon>
        <taxon>Plasmodiidae</taxon>
        <taxon>Plasmodium</taxon>
        <taxon>Plasmodium (Plasmodium)</taxon>
    </lineage>
</organism>